<accession>A0AAF0GRM2</accession>
<dbReference type="Proteomes" id="UP001179858">
    <property type="component" value="Chromosome"/>
</dbReference>
<name>A0AAF0GRM2_LATSK</name>
<dbReference type="EMBL" id="CP122959">
    <property type="protein sequence ID" value="WGI19299.1"/>
    <property type="molecule type" value="Genomic_DNA"/>
</dbReference>
<reference evidence="1" key="1">
    <citation type="submission" date="2023-04" db="EMBL/GenBank/DDBJ databases">
        <title>Novel strain of Lactilactobacillus sakei and use thereof.</title>
        <authorList>
            <person name="Kim S.Y."/>
        </authorList>
    </citation>
    <scope>NUCLEOTIDE SEQUENCE</scope>
    <source>
        <strain evidence="1">HUP1</strain>
    </source>
</reference>
<dbReference type="AlphaFoldDB" id="A0AAF0GRM2"/>
<sequence length="279" mass="33671">MKSIEDYIKDRKRTDGVSEFDTNYLENQKIFNNYVADYFIQLKNNSDFEEMTVLEREKLSNFEKSISKIYSEPVVIWLRDVYLKYNKKMNIMLSKYTTKNPIVFFISDDLDMNQYVSGFIKNSIKKMPYIYDMNQEIGQFFREFCKYKVSGDSDSKDFHSQYINDFSKRVWDKYSVNINIAVSRYLYNYCEDEKAWPDKYKIRHSNSNFVEYRFSLDAVNLLGINDLFLTPPVKKIFKGNKEILEYLLIYYWIHEIDNADEKWEEYLSKLRVSNSNLMD</sequence>
<organism evidence="1 2">
    <name type="scientific">Latilactobacillus sakei</name>
    <name type="common">Lactobacillus sakei</name>
    <dbReference type="NCBI Taxonomy" id="1599"/>
    <lineage>
        <taxon>Bacteria</taxon>
        <taxon>Bacillati</taxon>
        <taxon>Bacillota</taxon>
        <taxon>Bacilli</taxon>
        <taxon>Lactobacillales</taxon>
        <taxon>Lactobacillaceae</taxon>
        <taxon>Latilactobacillus</taxon>
    </lineage>
</organism>
<proteinExistence type="predicted"/>
<dbReference type="RefSeq" id="WP_280102948.1">
    <property type="nucleotide sequence ID" value="NZ_CP122959.1"/>
</dbReference>
<evidence type="ECO:0000313" key="1">
    <source>
        <dbReference type="EMBL" id="WGI19299.1"/>
    </source>
</evidence>
<gene>
    <name evidence="1" type="ORF">QBD03_00710</name>
</gene>
<protein>
    <submittedName>
        <fullName evidence="1">Uncharacterized protein</fullName>
    </submittedName>
</protein>
<evidence type="ECO:0000313" key="2">
    <source>
        <dbReference type="Proteomes" id="UP001179858"/>
    </source>
</evidence>